<dbReference type="GO" id="GO:0004139">
    <property type="term" value="F:deoxyribose-phosphate aldolase activity"/>
    <property type="evidence" value="ECO:0007669"/>
    <property type="project" value="UniProtKB-EC"/>
</dbReference>
<name>A0A3B0T843_9ZZZZ</name>
<evidence type="ECO:0000313" key="2">
    <source>
        <dbReference type="EMBL" id="VAW14861.1"/>
    </source>
</evidence>
<organism evidence="2">
    <name type="scientific">hydrothermal vent metagenome</name>
    <dbReference type="NCBI Taxonomy" id="652676"/>
    <lineage>
        <taxon>unclassified sequences</taxon>
        <taxon>metagenomes</taxon>
        <taxon>ecological metagenomes</taxon>
    </lineage>
</organism>
<gene>
    <name evidence="2" type="ORF">MNBD_ALPHA11-1856</name>
</gene>
<feature type="non-terminal residue" evidence="2">
    <location>
        <position position="81"/>
    </location>
</feature>
<dbReference type="AlphaFoldDB" id="A0A3B0T843"/>
<evidence type="ECO:0000256" key="1">
    <source>
        <dbReference type="SAM" id="MobiDB-lite"/>
    </source>
</evidence>
<dbReference type="EC" id="4.1.2.4" evidence="2"/>
<keyword evidence="2" id="KW-0456">Lyase</keyword>
<dbReference type="EMBL" id="UOEQ01000055">
    <property type="protein sequence ID" value="VAW14861.1"/>
    <property type="molecule type" value="Genomic_DNA"/>
</dbReference>
<proteinExistence type="predicted"/>
<reference evidence="2" key="1">
    <citation type="submission" date="2018-06" db="EMBL/GenBank/DDBJ databases">
        <authorList>
            <person name="Zhirakovskaya E."/>
        </authorList>
    </citation>
    <scope>NUCLEOTIDE SEQUENCE</scope>
</reference>
<accession>A0A3B0T843</accession>
<feature type="region of interest" description="Disordered" evidence="1">
    <location>
        <begin position="1"/>
        <end position="20"/>
    </location>
</feature>
<protein>
    <submittedName>
        <fullName evidence="2">Deoxyribose-phosphate aldolase</fullName>
        <ecNumber evidence="2">4.1.2.4</ecNumber>
    </submittedName>
</protein>
<sequence>MSLNVRNMNSKKISSKGSATSGKAVAKIVPAHQRNPGFELDLDWVDRIVMNRSALERRAATIGARRTVKKQYQAAWLLKAI</sequence>